<keyword evidence="3" id="KW-1185">Reference proteome</keyword>
<proteinExistence type="predicted"/>
<dbReference type="EMBL" id="CP020814">
    <property type="protein sequence ID" value="ARK30628.1"/>
    <property type="molecule type" value="Genomic_DNA"/>
</dbReference>
<dbReference type="Proteomes" id="UP000193006">
    <property type="component" value="Chromosome"/>
</dbReference>
<dbReference type="PROSITE" id="PS51340">
    <property type="entry name" value="MOSC"/>
    <property type="match status" value="1"/>
</dbReference>
<protein>
    <submittedName>
        <fullName evidence="2">6-N-hydroxylaminopurine resistance protein</fullName>
    </submittedName>
</protein>
<reference evidence="2 3" key="1">
    <citation type="submission" date="2017-04" db="EMBL/GenBank/DDBJ databases">
        <title>Bacillus krulwichiae AM31D Genome sequencing and assembly.</title>
        <authorList>
            <person name="Krulwich T.A."/>
            <person name="Anastor L."/>
            <person name="Ehrlich R."/>
            <person name="Ehrlich G.D."/>
            <person name="Janto B."/>
        </authorList>
    </citation>
    <scope>NUCLEOTIDE SEQUENCE [LARGE SCALE GENOMIC DNA]</scope>
    <source>
        <strain evidence="2 3">AM31D</strain>
    </source>
</reference>
<dbReference type="GO" id="GO:0030151">
    <property type="term" value="F:molybdenum ion binding"/>
    <property type="evidence" value="ECO:0007669"/>
    <property type="project" value="InterPro"/>
</dbReference>
<name>A0A1X9MB40_9BACI</name>
<dbReference type="PANTHER" id="PTHR30212:SF4">
    <property type="entry name" value="MOSC DOMAIN-CONTAINING PROTEIN"/>
    <property type="match status" value="1"/>
</dbReference>
<sequence length="213" mass="24126">MEQGKGKGKVLSLNVGKSKNIAELDEKEVLSAIYKHSVEESVLFLSKSGIYGDEQADLLNHGGSDKAVCIYPIEHYAYWQSKLKIRLSHGAFGENVTLAGLTEENCHIGDIFKWGEAVVQVSQPRRPCYKVAKRHQIKKLPLIIQTTGYSGYYVRVLQEGYVSKKDPFELLDQLTDFSIKYINKITYHEKGNLQAREQLRQLESLSSSWKSSL</sequence>
<dbReference type="KEGG" id="bkw:BkAM31D_12755"/>
<dbReference type="Pfam" id="PF03473">
    <property type="entry name" value="MOSC"/>
    <property type="match status" value="1"/>
</dbReference>
<dbReference type="InterPro" id="IPR052353">
    <property type="entry name" value="Benzoxazolinone_Detox_Enz"/>
</dbReference>
<dbReference type="InterPro" id="IPR005163">
    <property type="entry name" value="Tri_helical_YiiM-like"/>
</dbReference>
<organism evidence="2 3">
    <name type="scientific">Halalkalibacter krulwichiae</name>
    <dbReference type="NCBI Taxonomy" id="199441"/>
    <lineage>
        <taxon>Bacteria</taxon>
        <taxon>Bacillati</taxon>
        <taxon>Bacillota</taxon>
        <taxon>Bacilli</taxon>
        <taxon>Bacillales</taxon>
        <taxon>Bacillaceae</taxon>
        <taxon>Halalkalibacter</taxon>
    </lineage>
</organism>
<dbReference type="AlphaFoldDB" id="A0A1X9MB40"/>
<evidence type="ECO:0000313" key="2">
    <source>
        <dbReference type="EMBL" id="ARK30628.1"/>
    </source>
</evidence>
<dbReference type="InterPro" id="IPR005302">
    <property type="entry name" value="MoCF_Sase_C"/>
</dbReference>
<dbReference type="Gene3D" id="2.40.33.20">
    <property type="entry name" value="PK beta-barrel domain-like"/>
    <property type="match status" value="1"/>
</dbReference>
<dbReference type="InterPro" id="IPR011037">
    <property type="entry name" value="Pyrv_Knase-like_insert_dom_sf"/>
</dbReference>
<dbReference type="GO" id="GO:0030170">
    <property type="term" value="F:pyridoxal phosphate binding"/>
    <property type="evidence" value="ECO:0007669"/>
    <property type="project" value="InterPro"/>
</dbReference>
<evidence type="ECO:0000259" key="1">
    <source>
        <dbReference type="PROSITE" id="PS51340"/>
    </source>
</evidence>
<dbReference type="SUPFAM" id="SSF50800">
    <property type="entry name" value="PK beta-barrel domain-like"/>
    <property type="match status" value="1"/>
</dbReference>
<evidence type="ECO:0000313" key="3">
    <source>
        <dbReference type="Proteomes" id="UP000193006"/>
    </source>
</evidence>
<accession>A0A1X9MB40</accession>
<dbReference type="STRING" id="199441.BkAM31D_12755"/>
<dbReference type="Pfam" id="PF03475">
    <property type="entry name" value="YiiM_3-alpha"/>
    <property type="match status" value="1"/>
</dbReference>
<gene>
    <name evidence="2" type="ORF">BkAM31D_12755</name>
</gene>
<dbReference type="RefSeq" id="WP_066149285.1">
    <property type="nucleotide sequence ID" value="NZ_CP020814.1"/>
</dbReference>
<dbReference type="GO" id="GO:0003824">
    <property type="term" value="F:catalytic activity"/>
    <property type="evidence" value="ECO:0007669"/>
    <property type="project" value="InterPro"/>
</dbReference>
<feature type="domain" description="MOSC" evidence="1">
    <location>
        <begin position="36"/>
        <end position="171"/>
    </location>
</feature>
<dbReference type="PANTHER" id="PTHR30212">
    <property type="entry name" value="PROTEIN YIIM"/>
    <property type="match status" value="1"/>
</dbReference>